<proteinExistence type="predicted"/>
<dbReference type="EMBL" id="CM023471">
    <property type="protein sequence ID" value="KAH7966531.1"/>
    <property type="molecule type" value="Genomic_DNA"/>
</dbReference>
<dbReference type="Proteomes" id="UP000821865">
    <property type="component" value="Chromosome 2"/>
</dbReference>
<keyword evidence="2" id="KW-1185">Reference proteome</keyword>
<gene>
    <name evidence="1" type="ORF">HPB49_017342</name>
</gene>
<accession>A0ACB8DEI0</accession>
<protein>
    <submittedName>
        <fullName evidence="1">Uncharacterized protein</fullName>
    </submittedName>
</protein>
<sequence>MSRIKNRLRGSEESLASADDSIDETRSVMSFILSRLPEHASASGIAAAGAVPALSTGGSPSPLAEGSSGDGDGTTLSLPAPYPVEVRKLQWTAVAAHLPGLLKLLLLLAAHALLVVAFLDTGWDHKASVDYTDYIPRTSEWLHCDEPWCQGSGFLLLLLAMLDAWLLCGLCVRWMPSKKVAAMKERTRKRALWLSERKWIGRTAWTVVWLAVLLFVAINSRLHRPRVTACFGMLLLVGFGYVFSKNRNKVKWRPVLSGFLLQFVLGLLLVRWKVGRGALLCVADKMNAAIAFAGHGARFVFGYLATGQLDGDGLPQQKPVLALTVLSAVVFFGLLVSLLCHYGLLQCLALKADSVLLIKPCLAQLTRSEIHCVMTCGFATISGSLFAVFTTFGVKAEDMIAASLMSAPAALGFSKLFYPETEESCAGLEKISDPRKSRPGCTLLESVSHGLSAQLRVAAHVVASLLGFLSCMALADSLLAYLGSLVGWQFVTLNWLLGRLFVPLALAMGVGLHECSRVASLLGLKAALNEVVAYGQMGELARGGLLSLRSQLLCAHALCGFSSLGALGVQLGAYAALAPERLSDCARVAGRALVAGSLACFMTACTAGALTDTAGYDVPTAFNSYDFV</sequence>
<comment type="caution">
    <text evidence="1">The sequence shown here is derived from an EMBL/GenBank/DDBJ whole genome shotgun (WGS) entry which is preliminary data.</text>
</comment>
<evidence type="ECO:0000313" key="2">
    <source>
        <dbReference type="Proteomes" id="UP000821865"/>
    </source>
</evidence>
<name>A0ACB8DEI0_DERSI</name>
<reference evidence="1" key="1">
    <citation type="submission" date="2020-05" db="EMBL/GenBank/DDBJ databases">
        <title>Large-scale comparative analyses of tick genomes elucidate their genetic diversity and vector capacities.</title>
        <authorList>
            <person name="Jia N."/>
            <person name="Wang J."/>
            <person name="Shi W."/>
            <person name="Du L."/>
            <person name="Sun Y."/>
            <person name="Zhan W."/>
            <person name="Jiang J."/>
            <person name="Wang Q."/>
            <person name="Zhang B."/>
            <person name="Ji P."/>
            <person name="Sakyi L.B."/>
            <person name="Cui X."/>
            <person name="Yuan T."/>
            <person name="Jiang B."/>
            <person name="Yang W."/>
            <person name="Lam T.T.-Y."/>
            <person name="Chang Q."/>
            <person name="Ding S."/>
            <person name="Wang X."/>
            <person name="Zhu J."/>
            <person name="Ruan X."/>
            <person name="Zhao L."/>
            <person name="Wei J."/>
            <person name="Que T."/>
            <person name="Du C."/>
            <person name="Cheng J."/>
            <person name="Dai P."/>
            <person name="Han X."/>
            <person name="Huang E."/>
            <person name="Gao Y."/>
            <person name="Liu J."/>
            <person name="Shao H."/>
            <person name="Ye R."/>
            <person name="Li L."/>
            <person name="Wei W."/>
            <person name="Wang X."/>
            <person name="Wang C."/>
            <person name="Yang T."/>
            <person name="Huo Q."/>
            <person name="Li W."/>
            <person name="Guo W."/>
            <person name="Chen H."/>
            <person name="Zhou L."/>
            <person name="Ni X."/>
            <person name="Tian J."/>
            <person name="Zhou Y."/>
            <person name="Sheng Y."/>
            <person name="Liu T."/>
            <person name="Pan Y."/>
            <person name="Xia L."/>
            <person name="Li J."/>
            <person name="Zhao F."/>
            <person name="Cao W."/>
        </authorList>
    </citation>
    <scope>NUCLEOTIDE SEQUENCE</scope>
    <source>
        <strain evidence="1">Dsil-2018</strain>
    </source>
</reference>
<evidence type="ECO:0000313" key="1">
    <source>
        <dbReference type="EMBL" id="KAH7966531.1"/>
    </source>
</evidence>
<organism evidence="1 2">
    <name type="scientific">Dermacentor silvarum</name>
    <name type="common">Tick</name>
    <dbReference type="NCBI Taxonomy" id="543639"/>
    <lineage>
        <taxon>Eukaryota</taxon>
        <taxon>Metazoa</taxon>
        <taxon>Ecdysozoa</taxon>
        <taxon>Arthropoda</taxon>
        <taxon>Chelicerata</taxon>
        <taxon>Arachnida</taxon>
        <taxon>Acari</taxon>
        <taxon>Parasitiformes</taxon>
        <taxon>Ixodida</taxon>
        <taxon>Ixodoidea</taxon>
        <taxon>Ixodidae</taxon>
        <taxon>Rhipicephalinae</taxon>
        <taxon>Dermacentor</taxon>
    </lineage>
</organism>